<feature type="transmembrane region" description="Helical" evidence="1">
    <location>
        <begin position="51"/>
        <end position="69"/>
    </location>
</feature>
<feature type="transmembrane region" description="Helical" evidence="1">
    <location>
        <begin position="365"/>
        <end position="387"/>
    </location>
</feature>
<accession>A0A1M5BH41</accession>
<dbReference type="STRING" id="1302685.SAMN05444408_11914"/>
<dbReference type="AlphaFoldDB" id="A0A1M5BH41"/>
<protein>
    <submittedName>
        <fullName evidence="2">Uncharacterized protein</fullName>
    </submittedName>
</protein>
<feature type="transmembrane region" description="Helical" evidence="1">
    <location>
        <begin position="301"/>
        <end position="322"/>
    </location>
</feature>
<keyword evidence="1" id="KW-0812">Transmembrane</keyword>
<dbReference type="OrthoDB" id="627992at2"/>
<dbReference type="EMBL" id="FQVO01000019">
    <property type="protein sequence ID" value="SHF41577.1"/>
    <property type="molecule type" value="Genomic_DNA"/>
</dbReference>
<dbReference type="RefSeq" id="WP_072886132.1">
    <property type="nucleotide sequence ID" value="NZ_FQVO01000019.1"/>
</dbReference>
<feature type="transmembrane region" description="Helical" evidence="1">
    <location>
        <begin position="95"/>
        <end position="116"/>
    </location>
</feature>
<dbReference type="Pfam" id="PF13687">
    <property type="entry name" value="DUF4153"/>
    <property type="match status" value="1"/>
</dbReference>
<sequence>MKTHHYIFLTTLLFVIVFYDQNVGLNLGIIGIIYAVLTLFRTPEKNKTKTFIFLFITSVLSSIAFAWYGDFPSFLAVATSLLLLGYRSRNRRMKIVMLVPVFVTNCFTAIFRILNFDTWLPKRDVSGLWQKTLAFVIIPLILISVFFGIYSAGSDHFANLFTNIELDLNFWQLLAMVVLGFFIAFNYWNFAVERFIYKSNRLLDNNFGEKDRIHKATYSFLDLDAERMSGVISLFALNILLVFFIITYNYEQFYESVKNPVKLSEETHERVNAVIMSIIMSIVVIMFYFKSSFNFDPKAGPLKMLAKIWIVLNAILIISTMIKNSEYIINYGFTYKRLGVYAFLILALIGLLTTFIKIQKQKRNIFLFNTMAWYIYGVILVCSYINWGGIITSENMKRKDFALNYHKTQINFSEKQLLKFAEERNDNALKSEILNLERVKFQQNETFLSKVLYYQSLK</sequence>
<organism evidence="2 3">
    <name type="scientific">Chryseobacterium takakiae</name>
    <dbReference type="NCBI Taxonomy" id="1302685"/>
    <lineage>
        <taxon>Bacteria</taxon>
        <taxon>Pseudomonadati</taxon>
        <taxon>Bacteroidota</taxon>
        <taxon>Flavobacteriia</taxon>
        <taxon>Flavobacteriales</taxon>
        <taxon>Weeksellaceae</taxon>
        <taxon>Chryseobacterium group</taxon>
        <taxon>Chryseobacterium</taxon>
    </lineage>
</organism>
<keyword evidence="1" id="KW-1133">Transmembrane helix</keyword>
<feature type="transmembrane region" description="Helical" evidence="1">
    <location>
        <begin position="170"/>
        <end position="192"/>
    </location>
</feature>
<feature type="transmembrane region" description="Helical" evidence="1">
    <location>
        <begin position="231"/>
        <end position="250"/>
    </location>
</feature>
<evidence type="ECO:0000313" key="2">
    <source>
        <dbReference type="EMBL" id="SHF41577.1"/>
    </source>
</evidence>
<dbReference type="InterPro" id="IPR025291">
    <property type="entry name" value="DUF4153"/>
</dbReference>
<feature type="transmembrane region" description="Helical" evidence="1">
    <location>
        <begin position="6"/>
        <end position="39"/>
    </location>
</feature>
<feature type="transmembrane region" description="Helical" evidence="1">
    <location>
        <begin position="270"/>
        <end position="289"/>
    </location>
</feature>
<name>A0A1M5BH41_9FLAO</name>
<feature type="transmembrane region" description="Helical" evidence="1">
    <location>
        <begin position="128"/>
        <end position="150"/>
    </location>
</feature>
<evidence type="ECO:0000313" key="3">
    <source>
        <dbReference type="Proteomes" id="UP000184236"/>
    </source>
</evidence>
<keyword evidence="1" id="KW-0472">Membrane</keyword>
<keyword evidence="3" id="KW-1185">Reference proteome</keyword>
<evidence type="ECO:0000256" key="1">
    <source>
        <dbReference type="SAM" id="Phobius"/>
    </source>
</evidence>
<reference evidence="3" key="1">
    <citation type="submission" date="2016-11" db="EMBL/GenBank/DDBJ databases">
        <authorList>
            <person name="Varghese N."/>
            <person name="Submissions S."/>
        </authorList>
    </citation>
    <scope>NUCLEOTIDE SEQUENCE [LARGE SCALE GENOMIC DNA]</scope>
    <source>
        <strain evidence="3">DSM 26898</strain>
    </source>
</reference>
<dbReference type="Proteomes" id="UP000184236">
    <property type="component" value="Unassembled WGS sequence"/>
</dbReference>
<proteinExistence type="predicted"/>
<feature type="transmembrane region" description="Helical" evidence="1">
    <location>
        <begin position="338"/>
        <end position="358"/>
    </location>
</feature>
<gene>
    <name evidence="2" type="ORF">SAMN05444408_11914</name>
</gene>